<feature type="binding site" evidence="9">
    <location>
        <position position="41"/>
    </location>
    <ligand>
        <name>substrate</name>
    </ligand>
</feature>
<feature type="binding site" evidence="9">
    <location>
        <position position="98"/>
    </location>
    <ligand>
        <name>ATP</name>
        <dbReference type="ChEBI" id="CHEBI:30616"/>
    </ligand>
</feature>
<comment type="function">
    <text evidence="9">Reversibly transfers an adenylyl group from ATP to 4'-phosphopantetheine, yielding dephospho-CoA (dPCoA) and pyrophosphate.</text>
</comment>
<accession>A0ABV4BNC3</accession>
<dbReference type="PANTHER" id="PTHR21342">
    <property type="entry name" value="PHOSPHOPANTETHEINE ADENYLYLTRANSFERASE"/>
    <property type="match status" value="1"/>
</dbReference>
<evidence type="ECO:0000259" key="10">
    <source>
        <dbReference type="Pfam" id="PF01467"/>
    </source>
</evidence>
<evidence type="ECO:0000256" key="4">
    <source>
        <dbReference type="ARBA" id="ARBA00022741"/>
    </source>
</evidence>
<dbReference type="CDD" id="cd02163">
    <property type="entry name" value="PPAT"/>
    <property type="match status" value="1"/>
</dbReference>
<feature type="binding site" evidence="9">
    <location>
        <begin position="88"/>
        <end position="90"/>
    </location>
    <ligand>
        <name>ATP</name>
        <dbReference type="ChEBI" id="CHEBI:30616"/>
    </ligand>
</feature>
<name>A0ABV4BNC3_9CLOT</name>
<feature type="binding site" evidence="9">
    <location>
        <begin position="9"/>
        <end position="10"/>
    </location>
    <ligand>
        <name>ATP</name>
        <dbReference type="ChEBI" id="CHEBI:30616"/>
    </ligand>
</feature>
<gene>
    <name evidence="9 11" type="primary">coaD</name>
    <name evidence="11" type="ORF">AB8U03_05060</name>
</gene>
<keyword evidence="4 9" id="KW-0547">Nucleotide-binding</keyword>
<evidence type="ECO:0000256" key="6">
    <source>
        <dbReference type="ARBA" id="ARBA00022842"/>
    </source>
</evidence>
<feature type="site" description="Transition state stabilizer" evidence="9">
    <location>
        <position position="17"/>
    </location>
</feature>
<organism evidence="11 12">
    <name type="scientific">Clostridium moutaii</name>
    <dbReference type="NCBI Taxonomy" id="3240932"/>
    <lineage>
        <taxon>Bacteria</taxon>
        <taxon>Bacillati</taxon>
        <taxon>Bacillota</taxon>
        <taxon>Clostridia</taxon>
        <taxon>Eubacteriales</taxon>
        <taxon>Clostridiaceae</taxon>
        <taxon>Clostridium</taxon>
    </lineage>
</organism>
<evidence type="ECO:0000256" key="1">
    <source>
        <dbReference type="ARBA" id="ARBA00022490"/>
    </source>
</evidence>
<comment type="subunit">
    <text evidence="9">Homohexamer.</text>
</comment>
<dbReference type="NCBIfam" id="TIGR01510">
    <property type="entry name" value="coaD_prev_kdtB"/>
    <property type="match status" value="1"/>
</dbReference>
<comment type="caution">
    <text evidence="11">The sequence shown here is derived from an EMBL/GenBank/DDBJ whole genome shotgun (WGS) entry which is preliminary data.</text>
</comment>
<dbReference type="InterPro" id="IPR014729">
    <property type="entry name" value="Rossmann-like_a/b/a_fold"/>
</dbReference>
<feature type="binding site" evidence="9">
    <location>
        <position position="73"/>
    </location>
    <ligand>
        <name>substrate</name>
    </ligand>
</feature>
<keyword evidence="12" id="KW-1185">Reference proteome</keyword>
<dbReference type="PANTHER" id="PTHR21342:SF1">
    <property type="entry name" value="PHOSPHOPANTETHEINE ADENYLYLTRANSFERASE"/>
    <property type="match status" value="1"/>
</dbReference>
<comment type="pathway">
    <text evidence="9">Cofactor biosynthesis; coenzyme A biosynthesis; CoA from (R)-pantothenate: step 4/5.</text>
</comment>
<keyword evidence="6 9" id="KW-0460">Magnesium</keyword>
<keyword evidence="2 9" id="KW-0808">Transferase</keyword>
<dbReference type="HAMAP" id="MF_00151">
    <property type="entry name" value="PPAT_bact"/>
    <property type="match status" value="1"/>
</dbReference>
<proteinExistence type="inferred from homology"/>
<comment type="cofactor">
    <cofactor evidence="9">
        <name>Mg(2+)</name>
        <dbReference type="ChEBI" id="CHEBI:18420"/>
    </cofactor>
</comment>
<comment type="catalytic activity">
    <reaction evidence="8 9">
        <text>(R)-4'-phosphopantetheine + ATP + H(+) = 3'-dephospho-CoA + diphosphate</text>
        <dbReference type="Rhea" id="RHEA:19801"/>
        <dbReference type="ChEBI" id="CHEBI:15378"/>
        <dbReference type="ChEBI" id="CHEBI:30616"/>
        <dbReference type="ChEBI" id="CHEBI:33019"/>
        <dbReference type="ChEBI" id="CHEBI:57328"/>
        <dbReference type="ChEBI" id="CHEBI:61723"/>
        <dbReference type="EC" id="2.7.7.3"/>
    </reaction>
</comment>
<keyword evidence="7 9" id="KW-0173">Coenzyme A biosynthesis</keyword>
<dbReference type="InterPro" id="IPR001980">
    <property type="entry name" value="PPAT"/>
</dbReference>
<evidence type="ECO:0000313" key="12">
    <source>
        <dbReference type="Proteomes" id="UP001564657"/>
    </source>
</evidence>
<feature type="binding site" evidence="9">
    <location>
        <position position="87"/>
    </location>
    <ligand>
        <name>substrate</name>
    </ligand>
</feature>
<evidence type="ECO:0000313" key="11">
    <source>
        <dbReference type="EMBL" id="MEY7999577.1"/>
    </source>
</evidence>
<evidence type="ECO:0000256" key="3">
    <source>
        <dbReference type="ARBA" id="ARBA00022695"/>
    </source>
</evidence>
<dbReference type="PRINTS" id="PR01020">
    <property type="entry name" value="LPSBIOSNTHSS"/>
</dbReference>
<comment type="similarity">
    <text evidence="9">Belongs to the bacterial CoaD family.</text>
</comment>
<keyword evidence="1 9" id="KW-0963">Cytoplasm</keyword>
<keyword evidence="3 9" id="KW-0548">Nucleotidyltransferase</keyword>
<dbReference type="RefSeq" id="WP_369703463.1">
    <property type="nucleotide sequence ID" value="NZ_JBGEWD010000003.1"/>
</dbReference>
<dbReference type="SUPFAM" id="SSF52374">
    <property type="entry name" value="Nucleotidylyl transferase"/>
    <property type="match status" value="1"/>
</dbReference>
<dbReference type="Proteomes" id="UP001564657">
    <property type="component" value="Unassembled WGS sequence"/>
</dbReference>
<dbReference type="Gene3D" id="3.40.50.620">
    <property type="entry name" value="HUPs"/>
    <property type="match status" value="1"/>
</dbReference>
<dbReference type="NCBIfam" id="TIGR00125">
    <property type="entry name" value="cyt_tran_rel"/>
    <property type="match status" value="1"/>
</dbReference>
<protein>
    <recommendedName>
        <fullName evidence="9">Phosphopantetheine adenylyltransferase</fullName>
        <ecNumber evidence="9">2.7.7.3</ecNumber>
    </recommendedName>
    <alternativeName>
        <fullName evidence="9">Dephospho-CoA pyrophosphorylase</fullName>
    </alternativeName>
    <alternativeName>
        <fullName evidence="9">Pantetheine-phosphate adenylyltransferase</fullName>
        <shortName evidence="9">PPAT</shortName>
    </alternativeName>
</protein>
<reference evidence="11 12" key="1">
    <citation type="submission" date="2024-08" db="EMBL/GenBank/DDBJ databases">
        <title>Clostridium lapicellarii sp. nov., and Clostridium renhuaiense sp. nov., two species isolated from the mud in a fermentation cellar used for producing sauce-flavour Chinese liquors.</title>
        <authorList>
            <person name="Yang F."/>
            <person name="Wang H."/>
            <person name="Chen L.Q."/>
            <person name="Zhou N."/>
            <person name="Lu J.J."/>
            <person name="Pu X.X."/>
            <person name="Wan B."/>
            <person name="Wang L."/>
            <person name="Liu S.J."/>
        </authorList>
    </citation>
    <scope>NUCLEOTIDE SEQUENCE [LARGE SCALE GENOMIC DNA]</scope>
    <source>
        <strain evidence="11 12">MT-5</strain>
    </source>
</reference>
<dbReference type="EMBL" id="JBGEWD010000003">
    <property type="protein sequence ID" value="MEY7999577.1"/>
    <property type="molecule type" value="Genomic_DNA"/>
</dbReference>
<feature type="domain" description="Cytidyltransferase-like" evidence="10">
    <location>
        <begin position="5"/>
        <end position="133"/>
    </location>
</feature>
<dbReference type="Pfam" id="PF01467">
    <property type="entry name" value="CTP_transf_like"/>
    <property type="match status" value="1"/>
</dbReference>
<evidence type="ECO:0000256" key="8">
    <source>
        <dbReference type="ARBA" id="ARBA00029346"/>
    </source>
</evidence>
<dbReference type="InterPro" id="IPR004821">
    <property type="entry name" value="Cyt_trans-like"/>
</dbReference>
<feature type="binding site" evidence="9">
    <location>
        <position position="17"/>
    </location>
    <ligand>
        <name>ATP</name>
        <dbReference type="ChEBI" id="CHEBI:30616"/>
    </ligand>
</feature>
<keyword evidence="5 9" id="KW-0067">ATP-binding</keyword>
<evidence type="ECO:0000256" key="2">
    <source>
        <dbReference type="ARBA" id="ARBA00022679"/>
    </source>
</evidence>
<comment type="subcellular location">
    <subcellularLocation>
        <location evidence="9">Cytoplasm</location>
    </subcellularLocation>
</comment>
<feature type="binding site" evidence="9">
    <location>
        <begin position="123"/>
        <end position="129"/>
    </location>
    <ligand>
        <name>ATP</name>
        <dbReference type="ChEBI" id="CHEBI:30616"/>
    </ligand>
</feature>
<sequence length="164" mass="18495">MNIAICPGSFDPITNGHLDIINRSAKVFDEVIVGVLINPEKKGLFEVDERVELIKKVVKNIPNVKVESFSGLLIDFMKERHIKVIVKGLRAVSDFEYEFQMSLMNKKLDPNIETVFMMTSAMNSFLSSSSVKQVAMFGGCIKGLVPEEIIPDIIRRVNVMNKNY</sequence>
<evidence type="ECO:0000256" key="7">
    <source>
        <dbReference type="ARBA" id="ARBA00022993"/>
    </source>
</evidence>
<evidence type="ECO:0000256" key="5">
    <source>
        <dbReference type="ARBA" id="ARBA00022840"/>
    </source>
</evidence>
<evidence type="ECO:0000256" key="9">
    <source>
        <dbReference type="HAMAP-Rule" id="MF_00151"/>
    </source>
</evidence>
<dbReference type="GO" id="GO:0004595">
    <property type="term" value="F:pantetheine-phosphate adenylyltransferase activity"/>
    <property type="evidence" value="ECO:0007669"/>
    <property type="project" value="UniProtKB-EC"/>
</dbReference>
<feature type="binding site" evidence="9">
    <location>
        <position position="9"/>
    </location>
    <ligand>
        <name>substrate</name>
    </ligand>
</feature>
<dbReference type="EC" id="2.7.7.3" evidence="9"/>